<dbReference type="Proteomes" id="UP000828390">
    <property type="component" value="Unassembled WGS sequence"/>
</dbReference>
<dbReference type="AlphaFoldDB" id="A0A9D4BSE1"/>
<evidence type="ECO:0000313" key="3">
    <source>
        <dbReference type="Proteomes" id="UP000828390"/>
    </source>
</evidence>
<proteinExistence type="predicted"/>
<protein>
    <submittedName>
        <fullName evidence="2">Uncharacterized protein</fullName>
    </submittedName>
</protein>
<organism evidence="2 3">
    <name type="scientific">Dreissena polymorpha</name>
    <name type="common">Zebra mussel</name>
    <name type="synonym">Mytilus polymorpha</name>
    <dbReference type="NCBI Taxonomy" id="45954"/>
    <lineage>
        <taxon>Eukaryota</taxon>
        <taxon>Metazoa</taxon>
        <taxon>Spiralia</taxon>
        <taxon>Lophotrochozoa</taxon>
        <taxon>Mollusca</taxon>
        <taxon>Bivalvia</taxon>
        <taxon>Autobranchia</taxon>
        <taxon>Heteroconchia</taxon>
        <taxon>Euheterodonta</taxon>
        <taxon>Imparidentia</taxon>
        <taxon>Neoheterodontei</taxon>
        <taxon>Myida</taxon>
        <taxon>Dreissenoidea</taxon>
        <taxon>Dreissenidae</taxon>
        <taxon>Dreissena</taxon>
    </lineage>
</organism>
<evidence type="ECO:0000313" key="2">
    <source>
        <dbReference type="EMBL" id="KAH3707465.1"/>
    </source>
</evidence>
<accession>A0A9D4BSE1</accession>
<reference evidence="2" key="1">
    <citation type="journal article" date="2019" name="bioRxiv">
        <title>The Genome of the Zebra Mussel, Dreissena polymorpha: A Resource for Invasive Species Research.</title>
        <authorList>
            <person name="McCartney M.A."/>
            <person name="Auch B."/>
            <person name="Kono T."/>
            <person name="Mallez S."/>
            <person name="Zhang Y."/>
            <person name="Obille A."/>
            <person name="Becker A."/>
            <person name="Abrahante J.E."/>
            <person name="Garbe J."/>
            <person name="Badalamenti J.P."/>
            <person name="Herman A."/>
            <person name="Mangelson H."/>
            <person name="Liachko I."/>
            <person name="Sullivan S."/>
            <person name="Sone E.D."/>
            <person name="Koren S."/>
            <person name="Silverstein K.A.T."/>
            <person name="Beckman K.B."/>
            <person name="Gohl D.M."/>
        </authorList>
    </citation>
    <scope>NUCLEOTIDE SEQUENCE</scope>
    <source>
        <strain evidence="2">Duluth1</strain>
        <tissue evidence="2">Whole animal</tissue>
    </source>
</reference>
<evidence type="ECO:0000256" key="1">
    <source>
        <dbReference type="SAM" id="MobiDB-lite"/>
    </source>
</evidence>
<dbReference type="EMBL" id="JAIWYP010000014">
    <property type="protein sequence ID" value="KAH3707465.1"/>
    <property type="molecule type" value="Genomic_DNA"/>
</dbReference>
<reference evidence="2" key="2">
    <citation type="submission" date="2020-11" db="EMBL/GenBank/DDBJ databases">
        <authorList>
            <person name="McCartney M.A."/>
            <person name="Auch B."/>
            <person name="Kono T."/>
            <person name="Mallez S."/>
            <person name="Becker A."/>
            <person name="Gohl D.M."/>
            <person name="Silverstein K.A.T."/>
            <person name="Koren S."/>
            <person name="Bechman K.B."/>
            <person name="Herman A."/>
            <person name="Abrahante J.E."/>
            <person name="Garbe J."/>
        </authorList>
    </citation>
    <scope>NUCLEOTIDE SEQUENCE</scope>
    <source>
        <strain evidence="2">Duluth1</strain>
        <tissue evidence="2">Whole animal</tissue>
    </source>
</reference>
<feature type="region of interest" description="Disordered" evidence="1">
    <location>
        <begin position="1"/>
        <end position="36"/>
    </location>
</feature>
<keyword evidence="3" id="KW-1185">Reference proteome</keyword>
<comment type="caution">
    <text evidence="2">The sequence shown here is derived from an EMBL/GenBank/DDBJ whole genome shotgun (WGS) entry which is preliminary data.</text>
</comment>
<sequence>MDRTHMEYPRMDDILNSGMRKRSFASDSNGPEDKNIHDQIIKEVVQERKRTGLRTGFRFGYEVSKDNRCDRRV</sequence>
<feature type="compositionally biased region" description="Basic and acidic residues" evidence="1">
    <location>
        <begin position="1"/>
        <end position="13"/>
    </location>
</feature>
<name>A0A9D4BSE1_DREPO</name>
<gene>
    <name evidence="2" type="ORF">DPMN_066871</name>
</gene>